<feature type="region of interest" description="Disordered" evidence="3">
    <location>
        <begin position="1420"/>
        <end position="1508"/>
    </location>
</feature>
<name>A0ABQ9WLD7_9EUKA</name>
<dbReference type="Pfam" id="PF00076">
    <property type="entry name" value="RRM_1"/>
    <property type="match status" value="1"/>
</dbReference>
<feature type="compositionally biased region" description="Polar residues" evidence="3">
    <location>
        <begin position="1116"/>
        <end position="1129"/>
    </location>
</feature>
<dbReference type="PANTHER" id="PTHR48034">
    <property type="entry name" value="TRANSFORMER-2 SEX-DETERMINING PROTEIN-RELATED"/>
    <property type="match status" value="1"/>
</dbReference>
<organism evidence="5 6">
    <name type="scientific">Blattamonas nauphoetae</name>
    <dbReference type="NCBI Taxonomy" id="2049346"/>
    <lineage>
        <taxon>Eukaryota</taxon>
        <taxon>Metamonada</taxon>
        <taxon>Preaxostyla</taxon>
        <taxon>Oxymonadida</taxon>
        <taxon>Blattamonas</taxon>
    </lineage>
</organism>
<feature type="compositionally biased region" description="Polar residues" evidence="3">
    <location>
        <begin position="1434"/>
        <end position="1448"/>
    </location>
</feature>
<dbReference type="PROSITE" id="PS50102">
    <property type="entry name" value="RRM"/>
    <property type="match status" value="2"/>
</dbReference>
<protein>
    <recommendedName>
        <fullName evidence="4">RRM domain-containing protein</fullName>
    </recommendedName>
</protein>
<dbReference type="InterPro" id="IPR050441">
    <property type="entry name" value="RBM"/>
</dbReference>
<feature type="compositionally biased region" description="Polar residues" evidence="3">
    <location>
        <begin position="499"/>
        <end position="514"/>
    </location>
</feature>
<evidence type="ECO:0000256" key="3">
    <source>
        <dbReference type="SAM" id="MobiDB-lite"/>
    </source>
</evidence>
<keyword evidence="2" id="KW-0175">Coiled coil</keyword>
<evidence type="ECO:0000256" key="2">
    <source>
        <dbReference type="SAM" id="Coils"/>
    </source>
</evidence>
<dbReference type="InterPro" id="IPR012677">
    <property type="entry name" value="Nucleotide-bd_a/b_plait_sf"/>
</dbReference>
<feature type="compositionally biased region" description="Polar residues" evidence="3">
    <location>
        <begin position="1148"/>
        <end position="1159"/>
    </location>
</feature>
<evidence type="ECO:0000256" key="1">
    <source>
        <dbReference type="PROSITE-ProRule" id="PRU00176"/>
    </source>
</evidence>
<evidence type="ECO:0000313" key="6">
    <source>
        <dbReference type="Proteomes" id="UP001281761"/>
    </source>
</evidence>
<dbReference type="InterPro" id="IPR035979">
    <property type="entry name" value="RBD_domain_sf"/>
</dbReference>
<feature type="region of interest" description="Disordered" evidence="3">
    <location>
        <begin position="533"/>
        <end position="553"/>
    </location>
</feature>
<feature type="compositionally biased region" description="Low complexity" evidence="3">
    <location>
        <begin position="1130"/>
        <end position="1147"/>
    </location>
</feature>
<dbReference type="InterPro" id="IPR000504">
    <property type="entry name" value="RRM_dom"/>
</dbReference>
<feature type="compositionally biased region" description="Basic and acidic residues" evidence="3">
    <location>
        <begin position="1420"/>
        <end position="1432"/>
    </location>
</feature>
<feature type="region of interest" description="Disordered" evidence="3">
    <location>
        <begin position="883"/>
        <end position="946"/>
    </location>
</feature>
<evidence type="ECO:0000259" key="4">
    <source>
        <dbReference type="PROSITE" id="PS50102"/>
    </source>
</evidence>
<reference evidence="5 6" key="1">
    <citation type="journal article" date="2022" name="bioRxiv">
        <title>Genomics of Preaxostyla Flagellates Illuminates Evolutionary Transitions and the Path Towards Mitochondrial Loss.</title>
        <authorList>
            <person name="Novak L.V.F."/>
            <person name="Treitli S.C."/>
            <person name="Pyrih J."/>
            <person name="Halakuc P."/>
            <person name="Pipaliya S.V."/>
            <person name="Vacek V."/>
            <person name="Brzon O."/>
            <person name="Soukal P."/>
            <person name="Eme L."/>
            <person name="Dacks J.B."/>
            <person name="Karnkowska A."/>
            <person name="Elias M."/>
            <person name="Hampl V."/>
        </authorList>
    </citation>
    <scope>NUCLEOTIDE SEQUENCE [LARGE SCALE GENOMIC DNA]</scope>
    <source>
        <strain evidence="5">NAU3</strain>
        <tissue evidence="5">Gut</tissue>
    </source>
</reference>
<feature type="domain" description="RRM" evidence="4">
    <location>
        <begin position="9"/>
        <end position="93"/>
    </location>
</feature>
<feature type="compositionally biased region" description="Polar residues" evidence="3">
    <location>
        <begin position="1476"/>
        <end position="1495"/>
    </location>
</feature>
<proteinExistence type="predicted"/>
<dbReference type="Proteomes" id="UP001281761">
    <property type="component" value="Unassembled WGS sequence"/>
</dbReference>
<feature type="compositionally biased region" description="Pro residues" evidence="3">
    <location>
        <begin position="539"/>
        <end position="548"/>
    </location>
</feature>
<dbReference type="EMBL" id="JARBJD010000699">
    <property type="protein sequence ID" value="KAK2940281.1"/>
    <property type="molecule type" value="Genomic_DNA"/>
</dbReference>
<feature type="region of interest" description="Disordered" evidence="3">
    <location>
        <begin position="587"/>
        <end position="611"/>
    </location>
</feature>
<dbReference type="SUPFAM" id="SSF54928">
    <property type="entry name" value="RNA-binding domain, RBD"/>
    <property type="match status" value="2"/>
</dbReference>
<keyword evidence="6" id="KW-1185">Reference proteome</keyword>
<gene>
    <name evidence="5" type="ORF">BLNAU_24807</name>
</gene>
<dbReference type="Gene3D" id="3.30.70.330">
    <property type="match status" value="3"/>
</dbReference>
<dbReference type="SMART" id="SM00360">
    <property type="entry name" value="RRM"/>
    <property type="match status" value="3"/>
</dbReference>
<feature type="coiled-coil region" evidence="2">
    <location>
        <begin position="1281"/>
        <end position="1356"/>
    </location>
</feature>
<comment type="caution">
    <text evidence="5">The sequence shown here is derived from an EMBL/GenBank/DDBJ whole genome shotgun (WGS) entry which is preliminary data.</text>
</comment>
<feature type="region of interest" description="Disordered" evidence="3">
    <location>
        <begin position="974"/>
        <end position="1053"/>
    </location>
</feature>
<accession>A0ABQ9WLD7</accession>
<sequence>MMTQFDSQYGLFFPILPPSVNQPELIREYSKYGEIIECSVIRRDNIPEKDGYAFLRFQHYESAMQALDDTLPPVFYNPNTNSLFRLECHFADSKDTLFVSNVPTTLSESALSFRLALDGSERSRGHGWLTFRTHEESHSAMRRLSGHTILGNTLVCYFARRRVVDPRLIENSTSLFISGLPDMTTLKLQQSLRKVIPKSCLPCFHFVSVPSSQRTGRALGHALMHFSCHHSAQMTMATLVSQPFFGAHLNVEWSVNNELKARNEERFLNPRDQAAFNQQALNSSRRTFTPCEHAKPLPVNGEIPKFRDYQHYPPAANYQPNPSTAHLSADERQIVPVLIEDHTWSLLTTCPWKRLALDESVHQDNSTQNSTTPLNPPDLSRKLPIISPPAFSVQPTQPTQPGPMVIQSTPVVPLTQQGSLLPKPIILPQTRGTKTHSTPLLGLIHQAQQKVARPSNFSQMDANQLQFSNVQSMNGPTVNHSPPDLPPTVPTQPAVGGTKISSLSTLNPTSQPFYSSKPKEIKASANSQKEIVQPTGRAPSPPIRPQIPPQVTNNTHITPLPTINNIPMRISLPPASVLPPATLQAKQLNSREHQHHTHPVTLPLPQPQPSPSVVAREVVEAPKRIEKHLSQQQPVSPPKSPPISSGPFLTPAQFHRLAVRIQAAHLAVQQQEQRRLNPDSPFRSDQELEQIALNQIVKDNIPQETLELFVRENLAKHPNLIQLLDDPVLNQQDQPKTELSVQHFEQIAIDQLKAQNLTQPQYEQVAIKLVARQLAIQQQEAILKNKEEVLVSEQQLEHTAAQQLIAQNFTPDQIRLLVVQLLGNQLFQNHKQQQLARQEQLKKRPTIHLTVEEIFTHPELAHLSMEHKHFIIKNPEMFGLKLHHHRRGRSTTRDRQGSRSSRSGSGSSSSGSSYASSGSGSGSSYSGSSKSGSRSSSRSSSSDSMSSLESASFFNRRHAMNRYLTQDNPFHSPFFSSFHLPQQNKNQQKDESGQKMDQKQAESTAAMGQVVGKEGNQQTQTGMTKPTQVQPSFDLPLSPRHEITPASPPHVANNREEAGEAGIQPGSSFLHPEDENELDNAQFHHPFSSHPPISMNWDEPQLHSQIDPISHLDNLQSSFSFEPDTTNPNSDPTSSIPLTITPTIPASENQPSPRQSPVSTADDKIGPSETLIFEPPTEILLENQNLGFFDAGSNLADAAKFQQAIGVQYGQDEGDAEFERLKSQNAPQIEPENDPKILEVEDLPSDDIDMNPIQNVSPVLSARQETTQEKSRNVSILDTPVANYDVELVRLEYEERQLELEISNNDLKLENRRLRQELEKERRATKRIQQLFDGQSEELSVAVNELRRLIEKEEEIRSLRIRLEGHLKILEEKKDVHTQETQTDNFVEPQEKADMTPILKQTGMIDPLFIPAPKQTYKRAFDKNHLPTEVRPRLTSTEGRSQSASQKGNRSKDAVPITRKSDMQPPMIVKPKTDSLIPQNESKLSKSENTLSRTLKPSKPAIPPTSQHTIAGTSLLEDELRFDSDSLLRTRPVIPPLKLGKLSALSDSKPLQKYQYNSSLSRKKKN</sequence>
<evidence type="ECO:0000313" key="5">
    <source>
        <dbReference type="EMBL" id="KAK2940281.1"/>
    </source>
</evidence>
<feature type="region of interest" description="Disordered" evidence="3">
    <location>
        <begin position="476"/>
        <end position="517"/>
    </location>
</feature>
<feature type="compositionally biased region" description="Basic and acidic residues" evidence="3">
    <location>
        <begin position="987"/>
        <end position="1000"/>
    </location>
</feature>
<feature type="compositionally biased region" description="Low complexity" evidence="3">
    <location>
        <begin position="898"/>
        <end position="946"/>
    </location>
</feature>
<keyword evidence="1" id="KW-0694">RNA-binding</keyword>
<feature type="region of interest" description="Disordered" evidence="3">
    <location>
        <begin position="1116"/>
        <end position="1169"/>
    </location>
</feature>
<feature type="domain" description="RRM" evidence="4">
    <location>
        <begin position="95"/>
        <end position="161"/>
    </location>
</feature>
<dbReference type="CDD" id="cd00590">
    <property type="entry name" value="RRM_SF"/>
    <property type="match status" value="2"/>
</dbReference>
<feature type="compositionally biased region" description="Polar residues" evidence="3">
    <location>
        <begin position="1015"/>
        <end position="1031"/>
    </location>
</feature>